<protein>
    <submittedName>
        <fullName evidence="2">Glycosyltransferase family 4 protein</fullName>
    </submittedName>
</protein>
<dbReference type="InterPro" id="IPR001296">
    <property type="entry name" value="Glyco_trans_1"/>
</dbReference>
<keyword evidence="3" id="KW-1185">Reference proteome</keyword>
<sequence length="335" mass="38361">MTNVLYIGNALQAQGRTVSSIDTLGHYLQEFCEVHIASRQSNKVLRLLDMMATVWRRRKKADVVLIDTYSTTNFYYALLVSQLCRVLNLPYIPILHGGQLEYRLKHHPKKSALIFRYAKKLVAPSPFLKNVFQSYDYKEVLYIPNSIELEIYPFKDREIECVKLFWVRSFSKIYNPTLAIKVLEVLETKGYSAELTMVGPENDGSLQTCKELAKKKNLEVNFTGLMTKTQWIALSKNHNIFINTTTIDNTPVSVIEAMALGLPVVSTNVGGLPYLIKDKFEGLLVTSNDVQAMANAIIQLTKDTDLRRRLITNARTKVEQFDWDAVKPKWQDFLL</sequence>
<dbReference type="RefSeq" id="WP_208154047.1">
    <property type="nucleotide sequence ID" value="NZ_JAGEVF010000005.1"/>
</dbReference>
<dbReference type="Pfam" id="PF00534">
    <property type="entry name" value="Glycos_transf_1"/>
    <property type="match status" value="1"/>
</dbReference>
<evidence type="ECO:0000313" key="3">
    <source>
        <dbReference type="Proteomes" id="UP000676776"/>
    </source>
</evidence>
<dbReference type="Gene3D" id="3.40.50.2000">
    <property type="entry name" value="Glycogen Phosphorylase B"/>
    <property type="match status" value="2"/>
</dbReference>
<dbReference type="PANTHER" id="PTHR12526">
    <property type="entry name" value="GLYCOSYLTRANSFERASE"/>
    <property type="match status" value="1"/>
</dbReference>
<dbReference type="CDD" id="cd03801">
    <property type="entry name" value="GT4_PimA-like"/>
    <property type="match status" value="1"/>
</dbReference>
<comment type="caution">
    <text evidence="2">The sequence shown here is derived from an EMBL/GenBank/DDBJ whole genome shotgun (WGS) entry which is preliminary data.</text>
</comment>
<evidence type="ECO:0000313" key="2">
    <source>
        <dbReference type="EMBL" id="MBO3116678.1"/>
    </source>
</evidence>
<accession>A0ABS3T1Q3</accession>
<dbReference type="EMBL" id="JAGEVF010000005">
    <property type="protein sequence ID" value="MBO3116678.1"/>
    <property type="molecule type" value="Genomic_DNA"/>
</dbReference>
<organism evidence="2 3">
    <name type="scientific">Winogradskyella pelagia</name>
    <dbReference type="NCBI Taxonomy" id="2819984"/>
    <lineage>
        <taxon>Bacteria</taxon>
        <taxon>Pseudomonadati</taxon>
        <taxon>Bacteroidota</taxon>
        <taxon>Flavobacteriia</taxon>
        <taxon>Flavobacteriales</taxon>
        <taxon>Flavobacteriaceae</taxon>
        <taxon>Winogradskyella</taxon>
    </lineage>
</organism>
<proteinExistence type="predicted"/>
<feature type="domain" description="Glycosyl transferase family 1" evidence="1">
    <location>
        <begin position="165"/>
        <end position="316"/>
    </location>
</feature>
<dbReference type="Proteomes" id="UP000676776">
    <property type="component" value="Unassembled WGS sequence"/>
</dbReference>
<gene>
    <name evidence="2" type="ORF">J4050_07970</name>
</gene>
<evidence type="ECO:0000259" key="1">
    <source>
        <dbReference type="Pfam" id="PF00534"/>
    </source>
</evidence>
<reference evidence="2 3" key="1">
    <citation type="submission" date="2021-03" db="EMBL/GenBank/DDBJ databases">
        <title>Winogradskyella sp. nov., isolated from costal sediment.</title>
        <authorList>
            <person name="Gao C."/>
        </authorList>
    </citation>
    <scope>NUCLEOTIDE SEQUENCE [LARGE SCALE GENOMIC DNA]</scope>
    <source>
        <strain evidence="2 3">DF17</strain>
    </source>
</reference>
<dbReference type="SUPFAM" id="SSF53756">
    <property type="entry name" value="UDP-Glycosyltransferase/glycogen phosphorylase"/>
    <property type="match status" value="1"/>
</dbReference>
<name>A0ABS3T1Q3_9FLAO</name>